<proteinExistence type="predicted"/>
<organism evidence="1">
    <name type="scientific">marine sediment metagenome</name>
    <dbReference type="NCBI Taxonomy" id="412755"/>
    <lineage>
        <taxon>unclassified sequences</taxon>
        <taxon>metagenomes</taxon>
        <taxon>ecological metagenomes</taxon>
    </lineage>
</organism>
<feature type="non-terminal residue" evidence="1">
    <location>
        <position position="423"/>
    </location>
</feature>
<feature type="non-terminal residue" evidence="1">
    <location>
        <position position="1"/>
    </location>
</feature>
<dbReference type="EMBL" id="LAZR01050262">
    <property type="protein sequence ID" value="KKK87750.1"/>
    <property type="molecule type" value="Genomic_DNA"/>
</dbReference>
<dbReference type="Gene3D" id="2.60.40.10">
    <property type="entry name" value="Immunoglobulins"/>
    <property type="match status" value="2"/>
</dbReference>
<gene>
    <name evidence="1" type="ORF">LCGC14_2750120</name>
</gene>
<name>A0A0F8ZP26_9ZZZZ</name>
<evidence type="ECO:0000313" key="1">
    <source>
        <dbReference type="EMBL" id="KKK87750.1"/>
    </source>
</evidence>
<dbReference type="InterPro" id="IPR013783">
    <property type="entry name" value="Ig-like_fold"/>
</dbReference>
<accession>A0A0F8ZP26</accession>
<reference evidence="1" key="1">
    <citation type="journal article" date="2015" name="Nature">
        <title>Complex archaea that bridge the gap between prokaryotes and eukaryotes.</title>
        <authorList>
            <person name="Spang A."/>
            <person name="Saw J.H."/>
            <person name="Jorgensen S.L."/>
            <person name="Zaremba-Niedzwiedzka K."/>
            <person name="Martijn J."/>
            <person name="Lind A.E."/>
            <person name="van Eijk R."/>
            <person name="Schleper C."/>
            <person name="Guy L."/>
            <person name="Ettema T.J."/>
        </authorList>
    </citation>
    <scope>NUCLEOTIDE SEQUENCE</scope>
</reference>
<protein>
    <recommendedName>
        <fullName evidence="2">Fibronectin type-III domain-containing protein</fullName>
    </recommendedName>
</protein>
<comment type="caution">
    <text evidence="1">The sequence shown here is derived from an EMBL/GenBank/DDBJ whole genome shotgun (WGS) entry which is preliminary data.</text>
</comment>
<evidence type="ECO:0008006" key="2">
    <source>
        <dbReference type="Google" id="ProtNLM"/>
    </source>
</evidence>
<dbReference type="AlphaFoldDB" id="A0A0F8ZP26"/>
<sequence length="423" mass="45756">AKLVKTFGKAELAPVGRAPINLVSYKDNDIVTQYNYIDNGDDTDGDGNGDGLNDNTVYYYKIRTVDFIAEENDTFYAWTVSSVNKETADISPPAAPEALSVVDLFPKWTINTQDNHPIMMAAWPHIDDRYGHGVANDETFYEYRLYRSTNTNFSSGDIIYQGTNNFYRDEILTGSADNVYYYKVTAADGTDNGGVNNEDLSAGPLYGPINPANLDKTAPAIDNRVVSIQASSATINLNLDESSETKVLFGSGGSCSNLSRSVGTAVNATSAAIQLKKLTPGSTYSYRILTADSIDNKRTSACYTFSTPAFALSSVEKSASVSSATLKWKANANADSFIKYTNTKTKETRIVANDAAKAANAEHSLALKGLSSGTKYTYTLISKDEYSNRATKAGSFTTDKFKATKVSVSTTVSSAIVTWKTNV</sequence>